<dbReference type="AlphaFoldDB" id="A0A5C7A4E9"/>
<dbReference type="Pfam" id="PF14305">
    <property type="entry name" value="ATPgrasp_TupA"/>
    <property type="match status" value="1"/>
</dbReference>
<reference evidence="1 2" key="1">
    <citation type="submission" date="2019-08" db="EMBL/GenBank/DDBJ databases">
        <title>Genome sequence of Psychrobacter frigidicola ACAM304 (type strain).</title>
        <authorList>
            <person name="Bowman J.P."/>
        </authorList>
    </citation>
    <scope>NUCLEOTIDE SEQUENCE [LARGE SCALE GENOMIC DNA]</scope>
    <source>
        <strain evidence="1 2">ACAM 304</strain>
    </source>
</reference>
<evidence type="ECO:0000313" key="1">
    <source>
        <dbReference type="EMBL" id="TXD97494.1"/>
    </source>
</evidence>
<keyword evidence="1" id="KW-0436">Ligase</keyword>
<comment type="caution">
    <text evidence="1">The sequence shown here is derived from an EMBL/GenBank/DDBJ whole genome shotgun (WGS) entry which is preliminary data.</text>
</comment>
<dbReference type="OrthoDB" id="9791827at2"/>
<gene>
    <name evidence="1" type="ORF">ES754_00430</name>
</gene>
<protein>
    <submittedName>
        <fullName evidence="1">Carboxylate--amine ligase</fullName>
    </submittedName>
</protein>
<dbReference type="EMBL" id="VORZ01000001">
    <property type="protein sequence ID" value="TXD97494.1"/>
    <property type="molecule type" value="Genomic_DNA"/>
</dbReference>
<dbReference type="Proteomes" id="UP000321903">
    <property type="component" value="Unassembled WGS sequence"/>
</dbReference>
<organism evidence="1 2">
    <name type="scientific">Psychrobacter frigidicola</name>
    <dbReference type="NCBI Taxonomy" id="45611"/>
    <lineage>
        <taxon>Bacteria</taxon>
        <taxon>Pseudomonadati</taxon>
        <taxon>Pseudomonadota</taxon>
        <taxon>Gammaproteobacteria</taxon>
        <taxon>Moraxellales</taxon>
        <taxon>Moraxellaceae</taxon>
        <taxon>Psychrobacter</taxon>
    </lineage>
</organism>
<name>A0A5C7A4E9_9GAMM</name>
<proteinExistence type="predicted"/>
<dbReference type="GO" id="GO:0016874">
    <property type="term" value="F:ligase activity"/>
    <property type="evidence" value="ECO:0007669"/>
    <property type="project" value="UniProtKB-KW"/>
</dbReference>
<evidence type="ECO:0000313" key="2">
    <source>
        <dbReference type="Proteomes" id="UP000321903"/>
    </source>
</evidence>
<accession>A0A5C7A4E9</accession>
<keyword evidence="2" id="KW-1185">Reference proteome</keyword>
<sequence length="314" mass="36960">MTYFIKRKFRDISHTNIFFGRLYSLLNNVKANYSSVISDDLYAKMKYYDATKLKLNLKNPITFNEKLWWLKINYRTPLMTKCSDKVEVHKYLDEIGLGCLSNPIRGVYDTAEDVPFSEMNGKFFIKCNHVSGVNAFFDSKNESSFNRKRFNKEFNKALKVNYYHQTREWNYKNIVPKILVEDFIESQSTLLDYRFFCFHGKVKLIFVDTDTASEDGKHNPNSKRNIYDEQFNLQDFTVGRENFDESLVEKPDNLQLMIEYAEKIANPFIFCRVDLYNNEGKISFGEITFYPSGGTQQFSNEEADLLVSSWLDIK</sequence>
<dbReference type="RefSeq" id="WP_147221045.1">
    <property type="nucleotide sequence ID" value="NZ_CAJGYY010000001.1"/>
</dbReference>
<dbReference type="InterPro" id="IPR029465">
    <property type="entry name" value="ATPgrasp_TupA"/>
</dbReference>